<organism evidence="5 6">
    <name type="scientific">Aquipseudomonas alcaligenes</name>
    <name type="common">Pseudomonas alcaligenes</name>
    <dbReference type="NCBI Taxonomy" id="43263"/>
    <lineage>
        <taxon>Bacteria</taxon>
        <taxon>Pseudomonadati</taxon>
        <taxon>Pseudomonadota</taxon>
        <taxon>Gammaproteobacteria</taxon>
        <taxon>Pseudomonadales</taxon>
        <taxon>Pseudomonadaceae</taxon>
        <taxon>Aquipseudomonas</taxon>
    </lineage>
</organism>
<evidence type="ECO:0000256" key="1">
    <source>
        <dbReference type="ARBA" id="ARBA00022531"/>
    </source>
</evidence>
<dbReference type="PANTHER" id="PTHR47199">
    <property type="entry name" value="PHOTOSYSTEM II STABILITY/ASSEMBLY FACTOR HCF136, CHLOROPLASTIC"/>
    <property type="match status" value="1"/>
</dbReference>
<dbReference type="EMBL" id="JAODZF010000014">
    <property type="protein sequence ID" value="MDH0144332.1"/>
    <property type="molecule type" value="Genomic_DNA"/>
</dbReference>
<evidence type="ECO:0000256" key="3">
    <source>
        <dbReference type="SAM" id="SignalP"/>
    </source>
</evidence>
<dbReference type="InterPro" id="IPR028203">
    <property type="entry name" value="PSII_CF48-like_dom"/>
</dbReference>
<evidence type="ECO:0000313" key="6">
    <source>
        <dbReference type="Proteomes" id="UP001158058"/>
    </source>
</evidence>
<evidence type="ECO:0000313" key="5">
    <source>
        <dbReference type="EMBL" id="MDH0144332.1"/>
    </source>
</evidence>
<gene>
    <name evidence="5" type="ORF">N7380_18610</name>
</gene>
<dbReference type="SUPFAM" id="SSF110296">
    <property type="entry name" value="Oligoxyloglucan reducing end-specific cellobiohydrolase"/>
    <property type="match status" value="1"/>
</dbReference>
<dbReference type="Gene3D" id="2.130.10.10">
    <property type="entry name" value="YVTN repeat-like/Quinoprotein amine dehydrogenase"/>
    <property type="match status" value="2"/>
</dbReference>
<dbReference type="InterPro" id="IPR015943">
    <property type="entry name" value="WD40/YVTN_repeat-like_dom_sf"/>
</dbReference>
<feature type="domain" description="Photosynthesis system II assembly factor Ycf48/Hcf136-like" evidence="4">
    <location>
        <begin position="175"/>
        <end position="246"/>
    </location>
</feature>
<keyword evidence="2" id="KW-0604">Photosystem II</keyword>
<comment type="caution">
    <text evidence="5">The sequence shown here is derived from an EMBL/GenBank/DDBJ whole genome shotgun (WGS) entry which is preliminary data.</text>
</comment>
<feature type="chain" id="PRO_5044506098" description="Photosynthesis system II assembly factor Ycf48/Hcf136-like domain-containing protein" evidence="3">
    <location>
        <begin position="21"/>
        <end position="411"/>
    </location>
</feature>
<proteinExistence type="predicted"/>
<protein>
    <recommendedName>
        <fullName evidence="4">Photosynthesis system II assembly factor Ycf48/Hcf136-like domain-containing protein</fullName>
    </recommendedName>
</protein>
<dbReference type="PANTHER" id="PTHR47199:SF2">
    <property type="entry name" value="PHOTOSYSTEM II STABILITY_ASSEMBLY FACTOR HCF136, CHLOROPLASTIC"/>
    <property type="match status" value="1"/>
</dbReference>
<dbReference type="AlphaFoldDB" id="A0AB73I2L3"/>
<dbReference type="Pfam" id="PF14870">
    <property type="entry name" value="PSII_BNR"/>
    <property type="match status" value="1"/>
</dbReference>
<dbReference type="GO" id="GO:0015979">
    <property type="term" value="P:photosynthesis"/>
    <property type="evidence" value="ECO:0007669"/>
    <property type="project" value="UniProtKB-KW"/>
</dbReference>
<keyword evidence="1" id="KW-0602">Photosynthesis</keyword>
<evidence type="ECO:0000259" key="4">
    <source>
        <dbReference type="Pfam" id="PF14870"/>
    </source>
</evidence>
<sequence length="411" mass="45837">MEFRATYRIILAYCALPILASCDFSSTFCDLEDLKYQCTRPHESDKQMSRDIEVEQKEILTQEGRKTVITTMPDLVGGIARVKESPDGSIFLAGGQGSMIVRKKPTADDWNATYLTSSPNFIRDIAFLNNKNAFAVGDKGMIYSTQDGGENWKLYNPGFISETSSDLEDLKFRAAYTVAFSDNDHGVVAGEQRVLTTIDGGKTWQRSFDSMSGIAIQRIILNKDRTGWATTSSGLLYTPDSGRSWVVQDSPLREPTPSLALEHVEPNLLCYTISYSVLCSDEPGPFRKGKVAWKNETGSGAGITSLKMHDSKRGWFTTDSGRIYMTEDGGRTWHIWMDVLANLQEGLPKNTALQIELWDMDAGAERIFAAGAMTKFEDREDGRHIHTMPILLSWERPTAEQDAAKHDLPAQ</sequence>
<dbReference type="RefSeq" id="WP_280003145.1">
    <property type="nucleotide sequence ID" value="NZ_JAODZF010000014.1"/>
</dbReference>
<name>A0AB73I2L3_AQUAC</name>
<dbReference type="Proteomes" id="UP001158058">
    <property type="component" value="Unassembled WGS sequence"/>
</dbReference>
<reference evidence="5" key="1">
    <citation type="submission" date="2022-09" db="EMBL/GenBank/DDBJ databases">
        <title>Intensive care unit water sources are persistently colonized with multi-drug resistant bacteria and are the site of extensive horizontal gene transfer of antibiotic resistance genes.</title>
        <authorList>
            <person name="Diorio-Toth L."/>
        </authorList>
    </citation>
    <scope>NUCLEOTIDE SEQUENCE</scope>
    <source>
        <strain evidence="5">GD04146</strain>
    </source>
</reference>
<dbReference type="PROSITE" id="PS51257">
    <property type="entry name" value="PROKAR_LIPOPROTEIN"/>
    <property type="match status" value="1"/>
</dbReference>
<dbReference type="GO" id="GO:0009523">
    <property type="term" value="C:photosystem II"/>
    <property type="evidence" value="ECO:0007669"/>
    <property type="project" value="UniProtKB-KW"/>
</dbReference>
<feature type="signal peptide" evidence="3">
    <location>
        <begin position="1"/>
        <end position="20"/>
    </location>
</feature>
<accession>A0AB73I2L3</accession>
<keyword evidence="3" id="KW-0732">Signal</keyword>
<evidence type="ECO:0000256" key="2">
    <source>
        <dbReference type="ARBA" id="ARBA00023276"/>
    </source>
</evidence>
<dbReference type="CDD" id="cd15482">
    <property type="entry name" value="Sialidase_non-viral"/>
    <property type="match status" value="1"/>
</dbReference>